<dbReference type="OrthoDB" id="2571149at2759"/>
<evidence type="ECO:0000313" key="3">
    <source>
        <dbReference type="EMBL" id="CDS03826.1"/>
    </source>
</evidence>
<evidence type="ECO:0000259" key="2">
    <source>
        <dbReference type="Pfam" id="PF05347"/>
    </source>
</evidence>
<accession>A0A077W9X5</accession>
<gene>
    <name evidence="3" type="ORF">LRAMOSA06781</name>
</gene>
<sequence>MKVATAFQGVNSSIVKEARFTTLDLYRSLLKAATQFPEPHQRYFLRETVRERFRFHRHETSRPRVLRCLQEGSKALEIMENAKSNSVYMERIDTLASAKAGPLKHVVDKLRRIPDLKKRASAALDIRSSTSRKRDPKARMAAPEHLCELARITRPTPYQPPNPTSKRTKFTKRKPYMTAIRTHDANGIPFIRVRGWRQPTQTSMMIKTRVKKLQQWMDKIHELRDLKQMIRTERIFYANLGVYEDLKEYEYHMTEAEKHYSQLRSRFQSNNDDHESSSLKED</sequence>
<name>A0A077W9X5_9FUNG</name>
<evidence type="ECO:0000256" key="1">
    <source>
        <dbReference type="SAM" id="Coils"/>
    </source>
</evidence>
<dbReference type="CDD" id="cd20273">
    <property type="entry name" value="Complex1_LYR_unchar"/>
    <property type="match status" value="1"/>
</dbReference>
<protein>
    <recommendedName>
        <fullName evidence="2">Complex 1 LYR protein domain-containing protein</fullName>
    </recommendedName>
</protein>
<dbReference type="Pfam" id="PF05347">
    <property type="entry name" value="Complex1_LYR"/>
    <property type="match status" value="1"/>
</dbReference>
<dbReference type="InterPro" id="IPR046896">
    <property type="entry name" value="Cup1-like_N"/>
</dbReference>
<dbReference type="AlphaFoldDB" id="A0A077W9X5"/>
<feature type="coiled-coil region" evidence="1">
    <location>
        <begin position="213"/>
        <end position="266"/>
    </location>
</feature>
<keyword evidence="1" id="KW-0175">Coiled coil</keyword>
<proteinExistence type="predicted"/>
<organism evidence="3">
    <name type="scientific">Lichtheimia ramosa</name>
    <dbReference type="NCBI Taxonomy" id="688394"/>
    <lineage>
        <taxon>Eukaryota</taxon>
        <taxon>Fungi</taxon>
        <taxon>Fungi incertae sedis</taxon>
        <taxon>Mucoromycota</taxon>
        <taxon>Mucoromycotina</taxon>
        <taxon>Mucoromycetes</taxon>
        <taxon>Mucorales</taxon>
        <taxon>Lichtheimiaceae</taxon>
        <taxon>Lichtheimia</taxon>
    </lineage>
</organism>
<reference evidence="3" key="1">
    <citation type="journal article" date="2014" name="Genome Announc.">
        <title>De novo whole-genome sequence and genome annotation of Lichtheimia ramosa.</title>
        <authorList>
            <person name="Linde J."/>
            <person name="Schwartze V."/>
            <person name="Binder U."/>
            <person name="Lass-Florl C."/>
            <person name="Voigt K."/>
            <person name="Horn F."/>
        </authorList>
    </citation>
    <scope>NUCLEOTIDE SEQUENCE</scope>
    <source>
        <strain evidence="3">JMRC FSU:6197</strain>
    </source>
</reference>
<dbReference type="InterPro" id="IPR008011">
    <property type="entry name" value="Complex1_LYR_dom"/>
</dbReference>
<dbReference type="EMBL" id="LK023314">
    <property type="protein sequence ID" value="CDS03826.1"/>
    <property type="molecule type" value="Genomic_DNA"/>
</dbReference>
<feature type="domain" description="Complex 1 LYR protein" evidence="2">
    <location>
        <begin position="22"/>
        <end position="77"/>
    </location>
</feature>